<protein>
    <recommendedName>
        <fullName evidence="4">PB1 domain-containing protein</fullName>
    </recommendedName>
</protein>
<sequence length="240" mass="25612">MARFASEGRCDSAELHIDDIKASAESSTTVEVVKVALRQHDEETAEQERKSVKTIRLVGSKASSSSVKEASKRLRIEFDHAHALTPSFKQRIGAVAEATSYEWFADEDDKNQIVKPSDLAYAIQHIKNLLLLRAQEGHLVLPSKFAPPDEGNDAGGAGSGGLDQLQPDAASDPQKPSGNGGSGTTTLPGGAAMDSQSMGHRTSDRAGHTSKASYASQPPASSSLGDDDAKRQWKEQQLTM</sequence>
<keyword evidence="3" id="KW-1185">Reference proteome</keyword>
<comment type="caution">
    <text evidence="2">The sequence shown here is derived from an EMBL/GenBank/DDBJ whole genome shotgun (WGS) entry which is preliminary data.</text>
</comment>
<dbReference type="EMBL" id="JALJOT010000008">
    <property type="protein sequence ID" value="KAK9908277.1"/>
    <property type="molecule type" value="Genomic_DNA"/>
</dbReference>
<reference evidence="2 3" key="1">
    <citation type="journal article" date="2024" name="Nat. Commun.">
        <title>Phylogenomics reveals the evolutionary origins of lichenization in chlorophyte algae.</title>
        <authorList>
            <person name="Puginier C."/>
            <person name="Libourel C."/>
            <person name="Otte J."/>
            <person name="Skaloud P."/>
            <person name="Haon M."/>
            <person name="Grisel S."/>
            <person name="Petersen M."/>
            <person name="Berrin J.G."/>
            <person name="Delaux P.M."/>
            <person name="Dal Grande F."/>
            <person name="Keller J."/>
        </authorList>
    </citation>
    <scope>NUCLEOTIDE SEQUENCE [LARGE SCALE GENOMIC DNA]</scope>
    <source>
        <strain evidence="2 3">SAG 216-7</strain>
    </source>
</reference>
<dbReference type="Proteomes" id="UP001491310">
    <property type="component" value="Unassembled WGS sequence"/>
</dbReference>
<accession>A0ABR2YMW7</accession>
<feature type="region of interest" description="Disordered" evidence="1">
    <location>
        <begin position="142"/>
        <end position="240"/>
    </location>
</feature>
<evidence type="ECO:0000256" key="1">
    <source>
        <dbReference type="SAM" id="MobiDB-lite"/>
    </source>
</evidence>
<gene>
    <name evidence="2" type="ORF">WJX75_005352</name>
</gene>
<evidence type="ECO:0000313" key="2">
    <source>
        <dbReference type="EMBL" id="KAK9908277.1"/>
    </source>
</evidence>
<evidence type="ECO:0008006" key="4">
    <source>
        <dbReference type="Google" id="ProtNLM"/>
    </source>
</evidence>
<proteinExistence type="predicted"/>
<evidence type="ECO:0000313" key="3">
    <source>
        <dbReference type="Proteomes" id="UP001491310"/>
    </source>
</evidence>
<organism evidence="2 3">
    <name type="scientific">Coccomyxa subellipsoidea</name>
    <dbReference type="NCBI Taxonomy" id="248742"/>
    <lineage>
        <taxon>Eukaryota</taxon>
        <taxon>Viridiplantae</taxon>
        <taxon>Chlorophyta</taxon>
        <taxon>core chlorophytes</taxon>
        <taxon>Trebouxiophyceae</taxon>
        <taxon>Trebouxiophyceae incertae sedis</taxon>
        <taxon>Coccomyxaceae</taxon>
        <taxon>Coccomyxa</taxon>
    </lineage>
</organism>
<feature type="compositionally biased region" description="Low complexity" evidence="1">
    <location>
        <begin position="210"/>
        <end position="223"/>
    </location>
</feature>
<name>A0ABR2YMW7_9CHLO</name>